<dbReference type="EMBL" id="UINC01183987">
    <property type="protein sequence ID" value="SVD94993.1"/>
    <property type="molecule type" value="Genomic_DNA"/>
</dbReference>
<dbReference type="AlphaFoldDB" id="A0A382ZHT9"/>
<evidence type="ECO:0000313" key="1">
    <source>
        <dbReference type="EMBL" id="SVD94993.1"/>
    </source>
</evidence>
<organism evidence="1">
    <name type="scientific">marine metagenome</name>
    <dbReference type="NCBI Taxonomy" id="408172"/>
    <lineage>
        <taxon>unclassified sequences</taxon>
        <taxon>metagenomes</taxon>
        <taxon>ecological metagenomes</taxon>
    </lineage>
</organism>
<gene>
    <name evidence="1" type="ORF">METZ01_LOCUS447847</name>
</gene>
<name>A0A382ZHT9_9ZZZZ</name>
<proteinExistence type="predicted"/>
<feature type="non-terminal residue" evidence="1">
    <location>
        <position position="59"/>
    </location>
</feature>
<sequence>MKQILLIIGVVMGQYVLAADKEPLIADPKSSSAQEWEPKKTHAVIVGVLEWKNGLTPFS</sequence>
<accession>A0A382ZHT9</accession>
<reference evidence="1" key="1">
    <citation type="submission" date="2018-05" db="EMBL/GenBank/DDBJ databases">
        <authorList>
            <person name="Lanie J.A."/>
            <person name="Ng W.-L."/>
            <person name="Kazmierczak K.M."/>
            <person name="Andrzejewski T.M."/>
            <person name="Davidsen T.M."/>
            <person name="Wayne K.J."/>
            <person name="Tettelin H."/>
            <person name="Glass J.I."/>
            <person name="Rusch D."/>
            <person name="Podicherti R."/>
            <person name="Tsui H.-C.T."/>
            <person name="Winkler M.E."/>
        </authorList>
    </citation>
    <scope>NUCLEOTIDE SEQUENCE</scope>
</reference>
<protein>
    <submittedName>
        <fullName evidence="1">Uncharacterized protein</fullName>
    </submittedName>
</protein>